<sequence length="22" mass="2302">MASSSHPLTIQQPLSLTSKSST</sequence>
<evidence type="ECO:0000256" key="1">
    <source>
        <dbReference type="SAM" id="MobiDB-lite"/>
    </source>
</evidence>
<dbReference type="Proteomes" id="UP000027120">
    <property type="component" value="Unassembled WGS sequence"/>
</dbReference>
<dbReference type="EMBL" id="KK784915">
    <property type="protein sequence ID" value="KDO62935.1"/>
    <property type="molecule type" value="Genomic_DNA"/>
</dbReference>
<feature type="region of interest" description="Disordered" evidence="1">
    <location>
        <begin position="1"/>
        <end position="22"/>
    </location>
</feature>
<dbReference type="AlphaFoldDB" id="A0A067F9V9"/>
<name>A0A067F9V9_CITSI</name>
<protein>
    <submittedName>
        <fullName evidence="2">Uncharacterized protein</fullName>
    </submittedName>
</protein>
<proteinExistence type="predicted"/>
<organism evidence="2 3">
    <name type="scientific">Citrus sinensis</name>
    <name type="common">Sweet orange</name>
    <name type="synonym">Citrus aurantium var. sinensis</name>
    <dbReference type="NCBI Taxonomy" id="2711"/>
    <lineage>
        <taxon>Eukaryota</taxon>
        <taxon>Viridiplantae</taxon>
        <taxon>Streptophyta</taxon>
        <taxon>Embryophyta</taxon>
        <taxon>Tracheophyta</taxon>
        <taxon>Spermatophyta</taxon>
        <taxon>Magnoliopsida</taxon>
        <taxon>eudicotyledons</taxon>
        <taxon>Gunneridae</taxon>
        <taxon>Pentapetalae</taxon>
        <taxon>rosids</taxon>
        <taxon>malvids</taxon>
        <taxon>Sapindales</taxon>
        <taxon>Rutaceae</taxon>
        <taxon>Aurantioideae</taxon>
        <taxon>Citrus</taxon>
    </lineage>
</organism>
<keyword evidence="3" id="KW-1185">Reference proteome</keyword>
<reference evidence="2 3" key="1">
    <citation type="submission" date="2014-04" db="EMBL/GenBank/DDBJ databases">
        <authorList>
            <consortium name="International Citrus Genome Consortium"/>
            <person name="Gmitter F."/>
            <person name="Chen C."/>
            <person name="Farmerie W."/>
            <person name="Harkins T."/>
            <person name="Desany B."/>
            <person name="Mohiuddin M."/>
            <person name="Kodira C."/>
            <person name="Borodovsky M."/>
            <person name="Lomsadze A."/>
            <person name="Burns P."/>
            <person name="Jenkins J."/>
            <person name="Prochnik S."/>
            <person name="Shu S."/>
            <person name="Chapman J."/>
            <person name="Pitluck S."/>
            <person name="Schmutz J."/>
            <person name="Rokhsar D."/>
        </authorList>
    </citation>
    <scope>NUCLEOTIDE SEQUENCE</scope>
</reference>
<evidence type="ECO:0000313" key="2">
    <source>
        <dbReference type="EMBL" id="KDO62935.1"/>
    </source>
</evidence>
<accession>A0A067F9V9</accession>
<evidence type="ECO:0000313" key="3">
    <source>
        <dbReference type="Proteomes" id="UP000027120"/>
    </source>
</evidence>
<gene>
    <name evidence="2" type="ORF">CISIN_1g0420591mg</name>
</gene>
<feature type="non-terminal residue" evidence="2">
    <location>
        <position position="22"/>
    </location>
</feature>